<evidence type="ECO:0000256" key="2">
    <source>
        <dbReference type="ARBA" id="ARBA00022676"/>
    </source>
</evidence>
<evidence type="ECO:0000313" key="6">
    <source>
        <dbReference type="Proteomes" id="UP000717634"/>
    </source>
</evidence>
<name>A0ABX1HQP3_9BACT</name>
<dbReference type="RefSeq" id="WP_168675045.1">
    <property type="nucleotide sequence ID" value="NZ_JAAVTK010000017.1"/>
</dbReference>
<proteinExistence type="inferred from homology"/>
<comment type="caution">
    <text evidence="5">The sequence shown here is derived from an EMBL/GenBank/DDBJ whole genome shotgun (WGS) entry which is preliminary data.</text>
</comment>
<evidence type="ECO:0000313" key="5">
    <source>
        <dbReference type="EMBL" id="NKI91481.1"/>
    </source>
</evidence>
<dbReference type="InterPro" id="IPR050834">
    <property type="entry name" value="Glycosyltransf_2"/>
</dbReference>
<dbReference type="PANTHER" id="PTHR43685:SF5">
    <property type="entry name" value="GLYCOSYLTRANSFERASE EPSE-RELATED"/>
    <property type="match status" value="1"/>
</dbReference>
<dbReference type="Pfam" id="PF00535">
    <property type="entry name" value="Glycos_transf_2"/>
    <property type="match status" value="1"/>
</dbReference>
<sequence>MTVRETNEAPPPLISVIIPVYNAGPYLGEAIESILNQTFNNFELFVIDDCSSDDSVAVARRYETQDHRVKLLVNDRNRGRAFADNRGHSLARGQYIAKMDADDVSLPHRLQTQFDFLETHPDVGITSGFVETFGDNRTVYEYPVGADEAKGFLLFNMPVSNPTVFFRRALIEEHQLHYDEQILDTFGEDYEWVARASAVTTIANQPTVLLRYRTFPSAHKADVHARRTDKANVIRGRVLERAGFKASERELLVHNTIAHYPFTLGDITLVEAHAWLLNLAAQNKQIAYAEPGALRRVLAERWFWTCYHNPDRTVDNYRQFGAQGLSRFYRPAVKLQLKFWLKNKVLRHI</sequence>
<evidence type="ECO:0000256" key="3">
    <source>
        <dbReference type="ARBA" id="ARBA00022679"/>
    </source>
</evidence>
<evidence type="ECO:0000259" key="4">
    <source>
        <dbReference type="Pfam" id="PF00535"/>
    </source>
</evidence>
<dbReference type="Gene3D" id="3.90.550.10">
    <property type="entry name" value="Spore Coat Polysaccharide Biosynthesis Protein SpsA, Chain A"/>
    <property type="match status" value="1"/>
</dbReference>
<reference evidence="5 6" key="1">
    <citation type="submission" date="2020-03" db="EMBL/GenBank/DDBJ databases">
        <title>Genomic Encyclopedia of Type Strains, Phase IV (KMG-V): Genome sequencing to study the core and pangenomes of soil and plant-associated prokaryotes.</title>
        <authorList>
            <person name="Whitman W."/>
        </authorList>
    </citation>
    <scope>NUCLEOTIDE SEQUENCE [LARGE SCALE GENOMIC DNA]</scope>
    <source>
        <strain evidence="5 6">1B</strain>
    </source>
</reference>
<keyword evidence="2" id="KW-0328">Glycosyltransferase</keyword>
<feature type="domain" description="Glycosyltransferase 2-like" evidence="4">
    <location>
        <begin position="15"/>
        <end position="140"/>
    </location>
</feature>
<accession>A0ABX1HQP3</accession>
<keyword evidence="3" id="KW-0808">Transferase</keyword>
<dbReference type="EMBL" id="JAAVTK010000017">
    <property type="protein sequence ID" value="NKI91481.1"/>
    <property type="molecule type" value="Genomic_DNA"/>
</dbReference>
<dbReference type="Proteomes" id="UP000717634">
    <property type="component" value="Unassembled WGS sequence"/>
</dbReference>
<keyword evidence="6" id="KW-1185">Reference proteome</keyword>
<dbReference type="SUPFAM" id="SSF53448">
    <property type="entry name" value="Nucleotide-diphospho-sugar transferases"/>
    <property type="match status" value="1"/>
</dbReference>
<protein>
    <submittedName>
        <fullName evidence="5">Glycosyltransferase involved in cell wall biosynthesis</fullName>
    </submittedName>
</protein>
<evidence type="ECO:0000256" key="1">
    <source>
        <dbReference type="ARBA" id="ARBA00006739"/>
    </source>
</evidence>
<gene>
    <name evidence="5" type="ORF">HBN54_004100</name>
</gene>
<dbReference type="InterPro" id="IPR001173">
    <property type="entry name" value="Glyco_trans_2-like"/>
</dbReference>
<dbReference type="PANTHER" id="PTHR43685">
    <property type="entry name" value="GLYCOSYLTRANSFERASE"/>
    <property type="match status" value="1"/>
</dbReference>
<comment type="similarity">
    <text evidence="1">Belongs to the glycosyltransferase 2 family.</text>
</comment>
<organism evidence="5 6">
    <name type="scientific">Hymenobacter artigasi</name>
    <dbReference type="NCBI Taxonomy" id="2719616"/>
    <lineage>
        <taxon>Bacteria</taxon>
        <taxon>Pseudomonadati</taxon>
        <taxon>Bacteroidota</taxon>
        <taxon>Cytophagia</taxon>
        <taxon>Cytophagales</taxon>
        <taxon>Hymenobacteraceae</taxon>
        <taxon>Hymenobacter</taxon>
    </lineage>
</organism>
<dbReference type="InterPro" id="IPR029044">
    <property type="entry name" value="Nucleotide-diphossugar_trans"/>
</dbReference>